<proteinExistence type="predicted"/>
<evidence type="ECO:0000313" key="5">
    <source>
        <dbReference type="EMBL" id="KAF4958511.1"/>
    </source>
</evidence>
<feature type="region of interest" description="Disordered" evidence="4">
    <location>
        <begin position="193"/>
        <end position="220"/>
    </location>
</feature>
<dbReference type="InterPro" id="IPR002110">
    <property type="entry name" value="Ankyrin_rpt"/>
</dbReference>
<evidence type="ECO:0000256" key="3">
    <source>
        <dbReference type="PROSITE-ProRule" id="PRU00023"/>
    </source>
</evidence>
<name>A0A8H4TIL9_9HYPO</name>
<organism evidence="5 6">
    <name type="scientific">Fusarium sarcochroum</name>
    <dbReference type="NCBI Taxonomy" id="1208366"/>
    <lineage>
        <taxon>Eukaryota</taxon>
        <taxon>Fungi</taxon>
        <taxon>Dikarya</taxon>
        <taxon>Ascomycota</taxon>
        <taxon>Pezizomycotina</taxon>
        <taxon>Sordariomycetes</taxon>
        <taxon>Hypocreomycetidae</taxon>
        <taxon>Hypocreales</taxon>
        <taxon>Nectriaceae</taxon>
        <taxon>Fusarium</taxon>
        <taxon>Fusarium lateritium species complex</taxon>
    </lineage>
</organism>
<dbReference type="SUPFAM" id="SSF48403">
    <property type="entry name" value="Ankyrin repeat"/>
    <property type="match status" value="1"/>
</dbReference>
<feature type="compositionally biased region" description="Polar residues" evidence="4">
    <location>
        <begin position="661"/>
        <end position="674"/>
    </location>
</feature>
<dbReference type="Proteomes" id="UP000622797">
    <property type="component" value="Unassembled WGS sequence"/>
</dbReference>
<gene>
    <name evidence="5" type="ORF">FSARC_11012</name>
</gene>
<reference evidence="5" key="2">
    <citation type="submission" date="2020-05" db="EMBL/GenBank/DDBJ databases">
        <authorList>
            <person name="Kim H.-S."/>
            <person name="Proctor R.H."/>
            <person name="Brown D.W."/>
        </authorList>
    </citation>
    <scope>NUCLEOTIDE SEQUENCE</scope>
    <source>
        <strain evidence="5">NRRL 20472</strain>
    </source>
</reference>
<dbReference type="PANTHER" id="PTHR24198">
    <property type="entry name" value="ANKYRIN REPEAT AND PROTEIN KINASE DOMAIN-CONTAINING PROTEIN"/>
    <property type="match status" value="1"/>
</dbReference>
<dbReference type="PROSITE" id="PS50297">
    <property type="entry name" value="ANK_REP_REGION"/>
    <property type="match status" value="1"/>
</dbReference>
<sequence>MAELASAVLSFVVAGLATWRKIDTAINSIKNAPANVEHWRVVGGVLKESLSLMDARIRQRQGNLTGPEQNLCKAIGKFTRDFMNDLEKLEKTIPASTSGSRYWTPLRLKLQEDRELLTRLSRNVQIFQLSAFGLSLLDPPPAAVSGIRVTRVHQFLEGLSDDNPEQLDSDEQPYLTNWREALYEVADVAAQREFPDPSANDPPPHTPNTPNGNEIPRRPSGVSPIELQYRFEAAISRAKRMYKAELPIMAKKAHDEAIQYGGQMQSMEAHAIGVADLVDMEITYVRIVKACVPYGDSYEALAWERLQKLKSNLLKHSGPDINLEFCNEQEKVGILCADLRDREGAVEFLRLSLDAYLSNCAEFADKIPRISMLVCEQYECMGQWNNLDAFKKVLIRELGYDPSSEPNALDNTIRWCRQHGYEASEVEGRLHIPEENYVDSTPLHDAAADTTVELDIVHQLIPIVYHARPDANGDTPLLVAVQHSNDLALAALLRITGSVHAWDAKGGTPLHRCDNDFTLKLLLDEIKKPVHHSSPDERGFKLVRIDSTDGYGETALHKACEKGNERIVRLLVAEGADVNLVSGSNETPLMITCFPCELKGKGRLNKERQRIVEILVNRNADTMHKDDRGKPAVHKSLKARGYSEAEIEKMLSPDPTRRFTRSWSRPVRNSESTSGGSGRHSFTTVSAVSSASPIELVGDIPSRPVELPGSLQVPRYAPQPSGYELRESRTTWSDLQLAELPGSPVVSVELDERTVTETVEPSNQKFLSDSRLKSIPTMAPVCAAEPLPLAAAVIWIVPIRDRTFMPTFPSPQCGQPLQVLLFLLFFPHLLRHHDRGIRKQLLFCQPPSKNKNTRDTESASSTTK</sequence>
<evidence type="ECO:0000256" key="4">
    <source>
        <dbReference type="SAM" id="MobiDB-lite"/>
    </source>
</evidence>
<accession>A0A8H4TIL9</accession>
<keyword evidence="6" id="KW-1185">Reference proteome</keyword>
<comment type="caution">
    <text evidence="5">The sequence shown here is derived from an EMBL/GenBank/DDBJ whole genome shotgun (WGS) entry which is preliminary data.</text>
</comment>
<reference evidence="5" key="1">
    <citation type="journal article" date="2020" name="BMC Genomics">
        <title>Correction to: Identification and distribution of gene clusters required for synthesis of sphingolipid metabolism inhibitors in diverse species of the filamentous fungus Fusarium.</title>
        <authorList>
            <person name="Kim H.S."/>
            <person name="Lohmar J.M."/>
            <person name="Busman M."/>
            <person name="Brown D.W."/>
            <person name="Naumann T.A."/>
            <person name="Divon H.H."/>
            <person name="Lysoe E."/>
            <person name="Uhlig S."/>
            <person name="Proctor R.H."/>
        </authorList>
    </citation>
    <scope>NUCLEOTIDE SEQUENCE</scope>
    <source>
        <strain evidence="5">NRRL 20472</strain>
    </source>
</reference>
<protein>
    <recommendedName>
        <fullName evidence="7">Ankyrin repeat protein</fullName>
    </recommendedName>
</protein>
<dbReference type="AlphaFoldDB" id="A0A8H4TIL9"/>
<evidence type="ECO:0000256" key="2">
    <source>
        <dbReference type="ARBA" id="ARBA00023043"/>
    </source>
</evidence>
<dbReference type="Gene3D" id="1.25.40.20">
    <property type="entry name" value="Ankyrin repeat-containing domain"/>
    <property type="match status" value="1"/>
</dbReference>
<keyword evidence="1" id="KW-0677">Repeat</keyword>
<dbReference type="PANTHER" id="PTHR24198:SF165">
    <property type="entry name" value="ANKYRIN REPEAT-CONTAINING PROTEIN-RELATED"/>
    <property type="match status" value="1"/>
</dbReference>
<dbReference type="SMART" id="SM00248">
    <property type="entry name" value="ANK"/>
    <property type="match status" value="3"/>
</dbReference>
<dbReference type="OrthoDB" id="539213at2759"/>
<keyword evidence="2 3" id="KW-0040">ANK repeat</keyword>
<dbReference type="Pfam" id="PF13857">
    <property type="entry name" value="Ank_5"/>
    <property type="match status" value="1"/>
</dbReference>
<dbReference type="EMBL" id="JABEXW010000689">
    <property type="protein sequence ID" value="KAF4958511.1"/>
    <property type="molecule type" value="Genomic_DNA"/>
</dbReference>
<dbReference type="PROSITE" id="PS50088">
    <property type="entry name" value="ANK_REPEAT"/>
    <property type="match status" value="1"/>
</dbReference>
<evidence type="ECO:0000256" key="1">
    <source>
        <dbReference type="ARBA" id="ARBA00022737"/>
    </source>
</evidence>
<feature type="region of interest" description="Disordered" evidence="4">
    <location>
        <begin position="845"/>
        <end position="864"/>
    </location>
</feature>
<feature type="region of interest" description="Disordered" evidence="4">
    <location>
        <begin position="656"/>
        <end position="684"/>
    </location>
</feature>
<evidence type="ECO:0000313" key="6">
    <source>
        <dbReference type="Proteomes" id="UP000622797"/>
    </source>
</evidence>
<evidence type="ECO:0008006" key="7">
    <source>
        <dbReference type="Google" id="ProtNLM"/>
    </source>
</evidence>
<dbReference type="InterPro" id="IPR036770">
    <property type="entry name" value="Ankyrin_rpt-contain_sf"/>
</dbReference>
<feature type="repeat" description="ANK" evidence="3">
    <location>
        <begin position="551"/>
        <end position="583"/>
    </location>
</feature>